<evidence type="ECO:0000313" key="3">
    <source>
        <dbReference type="Proteomes" id="UP001524547"/>
    </source>
</evidence>
<dbReference type="EMBL" id="JAMZEJ010000006">
    <property type="protein sequence ID" value="MCQ8241305.1"/>
    <property type="molecule type" value="Genomic_DNA"/>
</dbReference>
<evidence type="ECO:0000313" key="2">
    <source>
        <dbReference type="EMBL" id="MCQ8241305.1"/>
    </source>
</evidence>
<accession>A0ABT1W125</accession>
<evidence type="ECO:0000256" key="1">
    <source>
        <dbReference type="SAM" id="MobiDB-lite"/>
    </source>
</evidence>
<feature type="compositionally biased region" description="Pro residues" evidence="1">
    <location>
        <begin position="201"/>
        <end position="214"/>
    </location>
</feature>
<dbReference type="Proteomes" id="UP001524547">
    <property type="component" value="Unassembled WGS sequence"/>
</dbReference>
<organism evidence="2 3">
    <name type="scientific">Rhizosaccharibacter radicis</name>
    <dbReference type="NCBI Taxonomy" id="2782605"/>
    <lineage>
        <taxon>Bacteria</taxon>
        <taxon>Pseudomonadati</taxon>
        <taxon>Pseudomonadota</taxon>
        <taxon>Alphaproteobacteria</taxon>
        <taxon>Acetobacterales</taxon>
        <taxon>Acetobacteraceae</taxon>
        <taxon>Rhizosaccharibacter</taxon>
    </lineage>
</organism>
<name>A0ABT1W125_9PROT</name>
<reference evidence="2 3" key="1">
    <citation type="submission" date="2022-06" db="EMBL/GenBank/DDBJ databases">
        <title>Rhizosaccharibacter gen. nov. sp. nov. KSS12, endophytic bacteria isolated from sugarcane.</title>
        <authorList>
            <person name="Pitiwittayakul N."/>
        </authorList>
    </citation>
    <scope>NUCLEOTIDE SEQUENCE [LARGE SCALE GENOMIC DNA]</scope>
    <source>
        <strain evidence="2 3">KSS12</strain>
    </source>
</reference>
<proteinExistence type="predicted"/>
<dbReference type="SUPFAM" id="SSF53254">
    <property type="entry name" value="Phosphoglycerate mutase-like"/>
    <property type="match status" value="1"/>
</dbReference>
<keyword evidence="3" id="KW-1185">Reference proteome</keyword>
<dbReference type="RefSeq" id="WP_422920048.1">
    <property type="nucleotide sequence ID" value="NZ_JAMZEJ010000006.1"/>
</dbReference>
<dbReference type="InterPro" id="IPR029033">
    <property type="entry name" value="His_PPase_superfam"/>
</dbReference>
<sequence length="222" mass="23094">MRLLMLVQAATPELRRGVFPRPGDEAEGRSLVLAAHRVWPKVSAVLVAPTRAAEQTVSAVAATLQPERPPRPCAALADAAAGEWAGRSLDAVADAEPASLERWLGDPRASPPGGDSAADVLDRVGRWLRVLAQQETGTVLAVAPAAAVRAAIVTALESPVAAMHGIEVAPLTLLRLDWRERWRLVSLQPASGALPPVAGRPGPPHAEPAGPEQPRPSTVGGG</sequence>
<comment type="caution">
    <text evidence="2">The sequence shown here is derived from an EMBL/GenBank/DDBJ whole genome shotgun (WGS) entry which is preliminary data.</text>
</comment>
<feature type="region of interest" description="Disordered" evidence="1">
    <location>
        <begin position="190"/>
        <end position="222"/>
    </location>
</feature>
<dbReference type="Gene3D" id="3.40.50.1240">
    <property type="entry name" value="Phosphoglycerate mutase-like"/>
    <property type="match status" value="1"/>
</dbReference>
<gene>
    <name evidence="2" type="ORF">NFI88_10690</name>
</gene>
<dbReference type="Pfam" id="PF00300">
    <property type="entry name" value="His_Phos_1"/>
    <property type="match status" value="1"/>
</dbReference>
<dbReference type="InterPro" id="IPR013078">
    <property type="entry name" value="His_Pase_superF_clade-1"/>
</dbReference>
<protein>
    <submittedName>
        <fullName evidence="2">Histidine phosphatase family protein</fullName>
    </submittedName>
</protein>